<reference evidence="1 2" key="1">
    <citation type="submission" date="2019-06" db="EMBL/GenBank/DDBJ databases">
        <title>Metagenome assembled Genome of Spiribacter salinus SL48-SHIP from the microbial mat of Salt Lake 48 (Novosibirsk region, Russia).</title>
        <authorList>
            <person name="Shipova A."/>
            <person name="Rozanov A.S."/>
            <person name="Bryanskaya A.V."/>
            <person name="Peltek S.E."/>
        </authorList>
    </citation>
    <scope>NUCLEOTIDE SEQUENCE [LARGE SCALE GENOMIC DNA]</scope>
    <source>
        <strain evidence="1">SL48-SHIP-2</strain>
    </source>
</reference>
<proteinExistence type="predicted"/>
<evidence type="ECO:0000313" key="2">
    <source>
        <dbReference type="Proteomes" id="UP000315400"/>
    </source>
</evidence>
<gene>
    <name evidence="1" type="ORF">FKY71_08630</name>
</gene>
<comment type="caution">
    <text evidence="1">The sequence shown here is derived from an EMBL/GenBank/DDBJ whole genome shotgun (WGS) entry which is preliminary data.</text>
</comment>
<sequence length="161" mass="18859">MRDVMQELCEARATRPTFPDYPDFQPFASPAALLRLGIFDGKYFDDSPLDVCGLRIESDNLFAPNASQTREQWRRKGWLMDEDPLGWFQWYVRFNGGRRLGAVDRWQIKRWKGFKARQGGMLRYQSGGDIMRGTKLRQAHLHWACWPLPDIGQPEKMCCEQ</sequence>
<organism evidence="1 2">
    <name type="scientific">Spiribacter salinus</name>
    <dbReference type="NCBI Taxonomy" id="1335746"/>
    <lineage>
        <taxon>Bacteria</taxon>
        <taxon>Pseudomonadati</taxon>
        <taxon>Pseudomonadota</taxon>
        <taxon>Gammaproteobacteria</taxon>
        <taxon>Chromatiales</taxon>
        <taxon>Ectothiorhodospiraceae</taxon>
        <taxon>Spiribacter</taxon>
    </lineage>
</organism>
<dbReference type="Proteomes" id="UP000315400">
    <property type="component" value="Unassembled WGS sequence"/>
</dbReference>
<protein>
    <submittedName>
        <fullName evidence="1">Uncharacterized protein</fullName>
    </submittedName>
</protein>
<dbReference type="PANTHER" id="PTHR37948:SF1">
    <property type="entry name" value="BLL5189 PROTEIN"/>
    <property type="match status" value="1"/>
</dbReference>
<dbReference type="EMBL" id="VIFK01000062">
    <property type="protein sequence ID" value="TQE99426.1"/>
    <property type="molecule type" value="Genomic_DNA"/>
</dbReference>
<accession>A0A540VRZ3</accession>
<evidence type="ECO:0000313" key="1">
    <source>
        <dbReference type="EMBL" id="TQE99426.1"/>
    </source>
</evidence>
<dbReference type="AlphaFoldDB" id="A0A540VRZ3"/>
<dbReference type="PANTHER" id="PTHR37948">
    <property type="entry name" value="ZGC:113208"/>
    <property type="match status" value="1"/>
</dbReference>
<name>A0A540VRZ3_9GAMM</name>